<dbReference type="InterPro" id="IPR015421">
    <property type="entry name" value="PyrdxlP-dep_Trfase_major"/>
</dbReference>
<evidence type="ECO:0000256" key="5">
    <source>
        <dbReference type="ARBA" id="ARBA00022605"/>
    </source>
</evidence>
<keyword evidence="6 12" id="KW-0808">Transferase</keyword>
<comment type="pathway">
    <text evidence="2 12">Amino-acid biosynthesis; L-serine biosynthesis; L-serine from 3-phospho-D-glycerate: step 2/3.</text>
</comment>
<feature type="binding site" evidence="12">
    <location>
        <begin position="238"/>
        <end position="239"/>
    </location>
    <ligand>
        <name>pyridoxal 5'-phosphate</name>
        <dbReference type="ChEBI" id="CHEBI:597326"/>
    </ligand>
</feature>
<keyword evidence="8 12" id="KW-0664">Pyridoxine biosynthesis</keyword>
<comment type="pathway">
    <text evidence="1 12">Cofactor biosynthesis; pyridoxine 5'-phosphate biosynthesis; pyridoxine 5'-phosphate from D-erythrose 4-phosphate: step 3/5.</text>
</comment>
<evidence type="ECO:0000256" key="1">
    <source>
        <dbReference type="ARBA" id="ARBA00004915"/>
    </source>
</evidence>
<dbReference type="PANTHER" id="PTHR43247">
    <property type="entry name" value="PHOSPHOSERINE AMINOTRANSFERASE"/>
    <property type="match status" value="1"/>
</dbReference>
<keyword evidence="12" id="KW-0963">Cytoplasm</keyword>
<dbReference type="UniPathway" id="UPA00244">
    <property type="reaction ID" value="UER00311"/>
</dbReference>
<keyword evidence="9 12" id="KW-0718">Serine biosynthesis</keyword>
<evidence type="ECO:0000256" key="8">
    <source>
        <dbReference type="ARBA" id="ARBA00023096"/>
    </source>
</evidence>
<evidence type="ECO:0000259" key="13">
    <source>
        <dbReference type="Pfam" id="PF00266"/>
    </source>
</evidence>
<sequence length="362" mass="40298">MRVINFNAGPAGLPLPALERAKEELLDFKGSGMSIMEHSHRGKQYDAVHEETISLLTELLGIPDTHQVLFLTGGASQQFAQLPMNFLRPGESADYLMTGVWSEKAYDEAKLVGQARIAATAVQPDKKYVRVPRQDEFQLDPKAVYVHLTSNNTIYGTQWHTWPEVGDVPLVADMSSDFMWKPVDVSRFAFIYAGAQKNLGPSGVLIAVVRKDFIARGRQDIPKIFRYSTHADSNSLYNTPPTLAIYLCRNVLSWAKELGGLTQLEKRNREKGELLYGTLDKLSGFYRAPVEKDSRSYMNAVFYLPTPELDDAFVAAATRSGMVGLKGYRSAGGIRASLYNAVSPDDVRTLVSFMEEFARKNG</sequence>
<feature type="binding site" evidence="12">
    <location>
        <position position="196"/>
    </location>
    <ligand>
        <name>pyridoxal 5'-phosphate</name>
        <dbReference type="ChEBI" id="CHEBI:597326"/>
    </ligand>
</feature>
<evidence type="ECO:0000256" key="9">
    <source>
        <dbReference type="ARBA" id="ARBA00023299"/>
    </source>
</evidence>
<feature type="modified residue" description="N6-(pyridoxal phosphate)lysine" evidence="12">
    <location>
        <position position="197"/>
    </location>
</feature>
<dbReference type="InterPro" id="IPR015422">
    <property type="entry name" value="PyrdxlP-dep_Trfase_small"/>
</dbReference>
<dbReference type="HAMAP" id="MF_00160">
    <property type="entry name" value="SerC_aminotrans_5"/>
    <property type="match status" value="1"/>
</dbReference>
<dbReference type="EC" id="2.6.1.52" evidence="12"/>
<dbReference type="OrthoDB" id="9809412at2"/>
<comment type="similarity">
    <text evidence="3 12">Belongs to the class-V pyridoxal-phosphate-dependent aminotransferase family. SerC subfamily.</text>
</comment>
<comment type="caution">
    <text evidence="12">Lacks conserved residue(s) required for the propagation of feature annotation.</text>
</comment>
<gene>
    <name evidence="12" type="primary">serC</name>
    <name evidence="14" type="ORF">MEBOL_005854</name>
</gene>
<keyword evidence="5 12" id="KW-0028">Amino-acid biosynthesis</keyword>
<keyword evidence="7 12" id="KW-0663">Pyridoxal phosphate</keyword>
<evidence type="ECO:0000313" key="15">
    <source>
        <dbReference type="Proteomes" id="UP000217289"/>
    </source>
</evidence>
<feature type="binding site" evidence="12">
    <location>
        <begin position="75"/>
        <end position="76"/>
    </location>
    <ligand>
        <name>pyridoxal 5'-phosphate</name>
        <dbReference type="ChEBI" id="CHEBI:597326"/>
    </ligand>
</feature>
<protein>
    <recommendedName>
        <fullName evidence="12">Phosphoserine aminotransferase</fullName>
        <ecNumber evidence="12">2.6.1.52</ecNumber>
    </recommendedName>
    <alternativeName>
        <fullName evidence="12">Phosphohydroxythreonine aminotransferase</fullName>
        <shortName evidence="12">PSAT</shortName>
    </alternativeName>
</protein>
<evidence type="ECO:0000256" key="3">
    <source>
        <dbReference type="ARBA" id="ARBA00006904"/>
    </source>
</evidence>
<dbReference type="Gene3D" id="3.40.640.10">
    <property type="entry name" value="Type I PLP-dependent aspartate aminotransferase-like (Major domain)"/>
    <property type="match status" value="1"/>
</dbReference>
<dbReference type="SUPFAM" id="SSF53383">
    <property type="entry name" value="PLP-dependent transferases"/>
    <property type="match status" value="1"/>
</dbReference>
<dbReference type="GO" id="GO:0030170">
    <property type="term" value="F:pyridoxal phosphate binding"/>
    <property type="evidence" value="ECO:0007669"/>
    <property type="project" value="UniProtKB-UniRule"/>
</dbReference>
<comment type="subcellular location">
    <subcellularLocation>
        <location evidence="12">Cytoplasm</location>
    </subcellularLocation>
</comment>
<dbReference type="GO" id="GO:0004648">
    <property type="term" value="F:O-phospho-L-serine:2-oxoglutarate aminotransferase activity"/>
    <property type="evidence" value="ECO:0007669"/>
    <property type="project" value="UniProtKB-UniRule"/>
</dbReference>
<dbReference type="RefSeq" id="WP_095980558.1">
    <property type="nucleotide sequence ID" value="NZ_CP022163.1"/>
</dbReference>
<dbReference type="FunFam" id="3.40.640.10:FF:000010">
    <property type="entry name" value="Phosphoserine aminotransferase"/>
    <property type="match status" value="1"/>
</dbReference>
<dbReference type="GO" id="GO:0006564">
    <property type="term" value="P:L-serine biosynthetic process"/>
    <property type="evidence" value="ECO:0007669"/>
    <property type="project" value="UniProtKB-UniRule"/>
</dbReference>
<dbReference type="InterPro" id="IPR022278">
    <property type="entry name" value="Pser_aminoTfrase"/>
</dbReference>
<evidence type="ECO:0000256" key="7">
    <source>
        <dbReference type="ARBA" id="ARBA00022898"/>
    </source>
</evidence>
<feature type="binding site" evidence="12">
    <location>
        <position position="153"/>
    </location>
    <ligand>
        <name>pyridoxal 5'-phosphate</name>
        <dbReference type="ChEBI" id="CHEBI:597326"/>
    </ligand>
</feature>
<evidence type="ECO:0000256" key="10">
    <source>
        <dbReference type="ARBA" id="ARBA00047630"/>
    </source>
</evidence>
<feature type="binding site" evidence="12">
    <location>
        <position position="173"/>
    </location>
    <ligand>
        <name>pyridoxal 5'-phosphate</name>
        <dbReference type="ChEBI" id="CHEBI:597326"/>
    </ligand>
</feature>
<feature type="domain" description="Aminotransferase class V" evidence="13">
    <location>
        <begin position="4"/>
        <end position="350"/>
    </location>
</feature>
<keyword evidence="4 12" id="KW-0032">Aminotransferase</keyword>
<feature type="binding site" evidence="12">
    <location>
        <position position="101"/>
    </location>
    <ligand>
        <name>pyridoxal 5'-phosphate</name>
        <dbReference type="ChEBI" id="CHEBI:597326"/>
    </ligand>
</feature>
<dbReference type="KEGG" id="mbd:MEBOL_005854"/>
<evidence type="ECO:0000313" key="14">
    <source>
        <dbReference type="EMBL" id="ATB32377.1"/>
    </source>
</evidence>
<dbReference type="PIRSF" id="PIRSF000525">
    <property type="entry name" value="SerC"/>
    <property type="match status" value="1"/>
</dbReference>
<evidence type="ECO:0000256" key="12">
    <source>
        <dbReference type="HAMAP-Rule" id="MF_00160"/>
    </source>
</evidence>
<dbReference type="EMBL" id="CP022163">
    <property type="protein sequence ID" value="ATB32377.1"/>
    <property type="molecule type" value="Genomic_DNA"/>
</dbReference>
<dbReference type="GO" id="GO:0008615">
    <property type="term" value="P:pyridoxine biosynthetic process"/>
    <property type="evidence" value="ECO:0007669"/>
    <property type="project" value="UniProtKB-UniRule"/>
</dbReference>
<dbReference type="FunFam" id="3.90.1150.10:FF:000006">
    <property type="entry name" value="Phosphoserine aminotransferase"/>
    <property type="match status" value="1"/>
</dbReference>
<dbReference type="NCBIfam" id="NF003764">
    <property type="entry name" value="PRK05355.1"/>
    <property type="match status" value="1"/>
</dbReference>
<name>A0A250IMI2_9BACT</name>
<evidence type="ECO:0000256" key="4">
    <source>
        <dbReference type="ARBA" id="ARBA00022576"/>
    </source>
</evidence>
<evidence type="ECO:0000256" key="11">
    <source>
        <dbReference type="ARBA" id="ARBA00049007"/>
    </source>
</evidence>
<dbReference type="Gene3D" id="3.90.1150.10">
    <property type="entry name" value="Aspartate Aminotransferase, domain 1"/>
    <property type="match status" value="1"/>
</dbReference>
<comment type="function">
    <text evidence="12">Catalyzes the reversible conversion of 3-phosphohydroxypyruvate to phosphoserine and of 3-hydroxy-2-oxo-4-phosphonooxybutanoate to phosphohydroxythreonine.</text>
</comment>
<keyword evidence="15" id="KW-1185">Reference proteome</keyword>
<dbReference type="InterPro" id="IPR015424">
    <property type="entry name" value="PyrdxlP-dep_Trfase"/>
</dbReference>
<dbReference type="AlphaFoldDB" id="A0A250IMI2"/>
<organism evidence="14 15">
    <name type="scientific">Melittangium boletus DSM 14713</name>
    <dbReference type="NCBI Taxonomy" id="1294270"/>
    <lineage>
        <taxon>Bacteria</taxon>
        <taxon>Pseudomonadati</taxon>
        <taxon>Myxococcota</taxon>
        <taxon>Myxococcia</taxon>
        <taxon>Myxococcales</taxon>
        <taxon>Cystobacterineae</taxon>
        <taxon>Archangiaceae</taxon>
        <taxon>Melittangium</taxon>
    </lineage>
</organism>
<dbReference type="UniPathway" id="UPA00135">
    <property type="reaction ID" value="UER00197"/>
</dbReference>
<dbReference type="Pfam" id="PF00266">
    <property type="entry name" value="Aminotran_5"/>
    <property type="match status" value="1"/>
</dbReference>
<comment type="cofactor">
    <cofactor evidence="12">
        <name>pyridoxal 5'-phosphate</name>
        <dbReference type="ChEBI" id="CHEBI:597326"/>
    </cofactor>
    <text evidence="12">Binds 1 pyridoxal phosphate per subunit.</text>
</comment>
<dbReference type="GO" id="GO:0005737">
    <property type="term" value="C:cytoplasm"/>
    <property type="evidence" value="ECO:0007669"/>
    <property type="project" value="UniProtKB-SubCell"/>
</dbReference>
<dbReference type="PANTHER" id="PTHR43247:SF1">
    <property type="entry name" value="PHOSPHOSERINE AMINOTRANSFERASE"/>
    <property type="match status" value="1"/>
</dbReference>
<accession>A0A250IMI2</accession>
<comment type="catalytic activity">
    <reaction evidence="11 12">
        <text>O-phospho-L-serine + 2-oxoglutarate = 3-phosphooxypyruvate + L-glutamate</text>
        <dbReference type="Rhea" id="RHEA:14329"/>
        <dbReference type="ChEBI" id="CHEBI:16810"/>
        <dbReference type="ChEBI" id="CHEBI:18110"/>
        <dbReference type="ChEBI" id="CHEBI:29985"/>
        <dbReference type="ChEBI" id="CHEBI:57524"/>
        <dbReference type="EC" id="2.6.1.52"/>
    </reaction>
</comment>
<comment type="catalytic activity">
    <reaction evidence="10 12">
        <text>4-(phosphooxy)-L-threonine + 2-oxoglutarate = (R)-3-hydroxy-2-oxo-4-phosphooxybutanoate + L-glutamate</text>
        <dbReference type="Rhea" id="RHEA:16573"/>
        <dbReference type="ChEBI" id="CHEBI:16810"/>
        <dbReference type="ChEBI" id="CHEBI:29985"/>
        <dbReference type="ChEBI" id="CHEBI:58452"/>
        <dbReference type="ChEBI" id="CHEBI:58538"/>
        <dbReference type="EC" id="2.6.1.52"/>
    </reaction>
</comment>
<dbReference type="Proteomes" id="UP000217289">
    <property type="component" value="Chromosome"/>
</dbReference>
<dbReference type="NCBIfam" id="TIGR01364">
    <property type="entry name" value="serC_1"/>
    <property type="match status" value="1"/>
</dbReference>
<comment type="subunit">
    <text evidence="12">Homodimer.</text>
</comment>
<proteinExistence type="inferred from homology"/>
<feature type="binding site" evidence="12">
    <location>
        <position position="41"/>
    </location>
    <ligand>
        <name>L-glutamate</name>
        <dbReference type="ChEBI" id="CHEBI:29985"/>
    </ligand>
</feature>
<dbReference type="InterPro" id="IPR000192">
    <property type="entry name" value="Aminotrans_V_dom"/>
</dbReference>
<evidence type="ECO:0000256" key="2">
    <source>
        <dbReference type="ARBA" id="ARBA00005099"/>
    </source>
</evidence>
<reference evidence="14 15" key="1">
    <citation type="submission" date="2017-06" db="EMBL/GenBank/DDBJ databases">
        <authorList>
            <person name="Kim H.J."/>
            <person name="Triplett B.A."/>
        </authorList>
    </citation>
    <scope>NUCLEOTIDE SEQUENCE [LARGE SCALE GENOMIC DNA]</scope>
    <source>
        <strain evidence="14 15">DSM 14713</strain>
    </source>
</reference>
<evidence type="ECO:0000256" key="6">
    <source>
        <dbReference type="ARBA" id="ARBA00022679"/>
    </source>
</evidence>